<reference evidence="1 2" key="1">
    <citation type="submission" date="2020-10" db="EMBL/GenBank/DDBJ databases">
        <title>Thermofilum lucidum 3507LT sp. nov. a novel member of Thermofilaceae family isolated from Chile hot spring, and proposal of description order Thermofilales.</title>
        <authorList>
            <person name="Zayulina K.S."/>
            <person name="Elcheninov A.G."/>
            <person name="Toshchakov S.V."/>
            <person name="Kublanov I.V."/>
        </authorList>
    </citation>
    <scope>NUCLEOTIDE SEQUENCE [LARGE SCALE GENOMIC DNA]</scope>
    <source>
        <strain evidence="1 2">3507LT</strain>
    </source>
</reference>
<organism evidence="1 2">
    <name type="scientific">Infirmifilum lucidum</name>
    <dbReference type="NCBI Taxonomy" id="2776706"/>
    <lineage>
        <taxon>Archaea</taxon>
        <taxon>Thermoproteota</taxon>
        <taxon>Thermoprotei</taxon>
        <taxon>Thermofilales</taxon>
        <taxon>Thermofilaceae</taxon>
        <taxon>Infirmifilum</taxon>
    </lineage>
</organism>
<dbReference type="EMBL" id="CP062310">
    <property type="protein sequence ID" value="QOJ79005.1"/>
    <property type="molecule type" value="Genomic_DNA"/>
</dbReference>
<accession>A0A7L9FJN8</accession>
<dbReference type="GeneID" id="59148355"/>
<dbReference type="RefSeq" id="WP_192818977.1">
    <property type="nucleotide sequence ID" value="NZ_CP062310.1"/>
</dbReference>
<sequence>MPPDHMLGYPTQFLCPTGSIAYRFFRPVKDKYMGRSGEEYGYWRYVFYVFNYLGDYASVLAVNHSGERLRDQLKHAVYKFPVEEKGDRVLTHTSLKEVISNFQSHYVINHMVQAGEMLHFYTRGLRDNGPWLFSETNIKIPGKGVYYRVGVFITRLFRRKPDTTQMPGGVSCRKIAELLRGEEEGYAVQGSSSQVYVLTNSPDTEYIRPRSVDVCVADDVEERAEGLAFAIYLSPKGELKGLPTIPVILHVESIHPDFLYKYLIHIAWHKLMHSVVKKGRREASLIEFEEVYNRLRERIRERLGHISDMFRGTPTRGQTLAETLLELSPRVFTWNRSKNVMRREVNVDILAGKVMRNYEFGEEIQVASLEHNIRHFKRVREELYGEYVLL</sequence>
<dbReference type="KEGG" id="thel:IG193_00625"/>
<proteinExistence type="predicted"/>
<dbReference type="AlphaFoldDB" id="A0A7L9FJN8"/>
<evidence type="ECO:0000313" key="2">
    <source>
        <dbReference type="Proteomes" id="UP000594121"/>
    </source>
</evidence>
<protein>
    <submittedName>
        <fullName evidence="1">Uncharacterized protein</fullName>
    </submittedName>
</protein>
<dbReference type="InParanoid" id="A0A7L9FJN8"/>
<name>A0A7L9FJN8_9CREN</name>
<keyword evidence="2" id="KW-1185">Reference proteome</keyword>
<gene>
    <name evidence="1" type="ORF">IG193_00625</name>
</gene>
<evidence type="ECO:0000313" key="1">
    <source>
        <dbReference type="EMBL" id="QOJ79005.1"/>
    </source>
</evidence>
<dbReference type="Proteomes" id="UP000594121">
    <property type="component" value="Chromosome"/>
</dbReference>